<reference evidence="1 2" key="1">
    <citation type="journal article" date="2021" name="Int. J. Syst. Evol. Microbiol.">
        <title>Reticulibacter mediterranei gen. nov., sp. nov., within the new family Reticulibacteraceae fam. nov., and Ktedonospora formicarum gen. nov., sp. nov., Ktedonobacter robiniae sp. nov., Dictyobacter formicarum sp. nov. and Dictyobacter arantiisoli sp. nov., belonging to the class Ktedonobacteria.</title>
        <authorList>
            <person name="Yabe S."/>
            <person name="Zheng Y."/>
            <person name="Wang C.M."/>
            <person name="Sakai Y."/>
            <person name="Abe K."/>
            <person name="Yokota A."/>
            <person name="Donadio S."/>
            <person name="Cavaletti L."/>
            <person name="Monciardini P."/>
        </authorList>
    </citation>
    <scope>NUCLEOTIDE SEQUENCE [LARGE SCALE GENOMIC DNA]</scope>
    <source>
        <strain evidence="1 2">SOSP1-9</strain>
    </source>
</reference>
<organism evidence="1 2">
    <name type="scientific">Dictyobacter formicarum</name>
    <dbReference type="NCBI Taxonomy" id="2778368"/>
    <lineage>
        <taxon>Bacteria</taxon>
        <taxon>Bacillati</taxon>
        <taxon>Chloroflexota</taxon>
        <taxon>Ktedonobacteria</taxon>
        <taxon>Ktedonobacterales</taxon>
        <taxon>Dictyobacteraceae</taxon>
        <taxon>Dictyobacter</taxon>
    </lineage>
</organism>
<gene>
    <name evidence="1" type="ORF">KSZ_63230</name>
</gene>
<evidence type="ECO:0008006" key="3">
    <source>
        <dbReference type="Google" id="ProtNLM"/>
    </source>
</evidence>
<dbReference type="PANTHER" id="PTHR39337:SF1">
    <property type="entry name" value="BLR5642 PROTEIN"/>
    <property type="match status" value="1"/>
</dbReference>
<dbReference type="Proteomes" id="UP000635565">
    <property type="component" value="Unassembled WGS sequence"/>
</dbReference>
<comment type="caution">
    <text evidence="1">The sequence shown here is derived from an EMBL/GenBank/DDBJ whole genome shotgun (WGS) entry which is preliminary data.</text>
</comment>
<sequence length="129" mass="14093">MGTVFTFGYAARGAEDILAALMLNPSVILIDIRLSPKSRFHPRFRGSVLAQRFGNQYHHVPELGNLNYRDHALPIVLADPAAGLSSVGFWLQRGYAVCLLCACSQPGSCHRSVVAGLLQQRYGCEVAHL</sequence>
<dbReference type="InterPro" id="IPR007438">
    <property type="entry name" value="DUF488"/>
</dbReference>
<dbReference type="RefSeq" id="WP_201365912.1">
    <property type="nucleotide sequence ID" value="NZ_BNJJ01000023.1"/>
</dbReference>
<dbReference type="EMBL" id="BNJJ01000023">
    <property type="protein sequence ID" value="GHO88317.1"/>
    <property type="molecule type" value="Genomic_DNA"/>
</dbReference>
<proteinExistence type="predicted"/>
<protein>
    <recommendedName>
        <fullName evidence="3">DUF488 domain-containing protein</fullName>
    </recommendedName>
</protein>
<accession>A0ABQ3VPX7</accession>
<keyword evidence="2" id="KW-1185">Reference proteome</keyword>
<evidence type="ECO:0000313" key="2">
    <source>
        <dbReference type="Proteomes" id="UP000635565"/>
    </source>
</evidence>
<dbReference type="PANTHER" id="PTHR39337">
    <property type="entry name" value="BLR5642 PROTEIN"/>
    <property type="match status" value="1"/>
</dbReference>
<evidence type="ECO:0000313" key="1">
    <source>
        <dbReference type="EMBL" id="GHO88317.1"/>
    </source>
</evidence>
<name>A0ABQ3VPX7_9CHLR</name>
<dbReference type="Pfam" id="PF04343">
    <property type="entry name" value="DUF488"/>
    <property type="match status" value="1"/>
</dbReference>